<dbReference type="PANTHER" id="PTHR30143">
    <property type="entry name" value="ACID HYDRATASE"/>
    <property type="match status" value="1"/>
</dbReference>
<evidence type="ECO:0000313" key="4">
    <source>
        <dbReference type="Proteomes" id="UP000094243"/>
    </source>
</evidence>
<dbReference type="InterPro" id="IPR050772">
    <property type="entry name" value="Hydratase-Decarb/MhpD_sf"/>
</dbReference>
<comment type="caution">
    <text evidence="3">The sequence shown here is derived from an EMBL/GenBank/DDBJ whole genome shotgun (WGS) entry which is preliminary data.</text>
</comment>
<dbReference type="Gene3D" id="3.90.850.10">
    <property type="entry name" value="Fumarylacetoacetase-like, C-terminal domain"/>
    <property type="match status" value="1"/>
</dbReference>
<evidence type="ECO:0000259" key="2">
    <source>
        <dbReference type="Pfam" id="PF01557"/>
    </source>
</evidence>
<sequence>MISPDDIAKQLIVAERERTPIAAFTDANPDLDVDTAYLAQQAFVQAKLDAGERVVGAKLGLTSRAKQEAMGVDSPLSGVVTSGMLAPFGAPIDLSGLIHPRVEPEIAFVLARDVEAPATVSSVLAATETVCAAIDVIDSRYEEFRFRLPDVIADNASAARFLVGPQSVSPDQIGDLRLLGCVVRANGDVAATAAGAAAMGHPAAAVAWLANSLAQRGAMLKAGWTVFSGGLTAPIALSGKSFVTVEFDGLGTIEAFTG</sequence>
<dbReference type="RefSeq" id="WP_069406760.1">
    <property type="nucleotide sequence ID" value="NZ_JBHRZJ010000008.1"/>
</dbReference>
<accession>A0A1E3RB01</accession>
<dbReference type="GO" id="GO:0005737">
    <property type="term" value="C:cytoplasm"/>
    <property type="evidence" value="ECO:0007669"/>
    <property type="project" value="TreeGrafter"/>
</dbReference>
<proteinExistence type="predicted"/>
<dbReference type="OrthoDB" id="9792137at2"/>
<evidence type="ECO:0000256" key="1">
    <source>
        <dbReference type="ARBA" id="ARBA00023239"/>
    </source>
</evidence>
<keyword evidence="1" id="KW-0456">Lyase</keyword>
<dbReference type="EMBL" id="MIGZ01000129">
    <property type="protein sequence ID" value="ODQ86971.1"/>
    <property type="molecule type" value="Genomic_DNA"/>
</dbReference>
<dbReference type="Pfam" id="PF01557">
    <property type="entry name" value="FAA_hydrolase"/>
    <property type="match status" value="1"/>
</dbReference>
<protein>
    <submittedName>
        <fullName evidence="3">4-oxalocrotonate decarboxylase</fullName>
    </submittedName>
</protein>
<name>A0A1E3RB01_9MYCO</name>
<dbReference type="Proteomes" id="UP000094243">
    <property type="component" value="Unassembled WGS sequence"/>
</dbReference>
<feature type="domain" description="Fumarylacetoacetase-like C-terminal" evidence="2">
    <location>
        <begin position="99"/>
        <end position="254"/>
    </location>
</feature>
<dbReference type="InterPro" id="IPR036663">
    <property type="entry name" value="Fumarylacetoacetase_C_sf"/>
</dbReference>
<dbReference type="PANTHER" id="PTHR30143:SF0">
    <property type="entry name" value="2-KETO-4-PENTENOATE HYDRATASE"/>
    <property type="match status" value="1"/>
</dbReference>
<dbReference type="AlphaFoldDB" id="A0A1E3RB01"/>
<keyword evidence="4" id="KW-1185">Reference proteome</keyword>
<dbReference type="GO" id="GO:0008684">
    <property type="term" value="F:2-oxopent-4-enoate hydratase activity"/>
    <property type="evidence" value="ECO:0007669"/>
    <property type="project" value="TreeGrafter"/>
</dbReference>
<reference evidence="4" key="1">
    <citation type="submission" date="2016-09" db="EMBL/GenBank/DDBJ databases">
        <authorList>
            <person name="Greninger A.L."/>
            <person name="Jerome K.R."/>
            <person name="Mcnair B."/>
            <person name="Wallis C."/>
            <person name="Fang F."/>
        </authorList>
    </citation>
    <scope>NUCLEOTIDE SEQUENCE [LARGE SCALE GENOMIC DNA]</scope>
    <source>
        <strain evidence="4">M7</strain>
    </source>
</reference>
<dbReference type="SUPFAM" id="SSF56529">
    <property type="entry name" value="FAH"/>
    <property type="match status" value="1"/>
</dbReference>
<organism evidence="3 4">
    <name type="scientific">Mycolicibacterium holsaticum</name>
    <dbReference type="NCBI Taxonomy" id="152142"/>
    <lineage>
        <taxon>Bacteria</taxon>
        <taxon>Bacillati</taxon>
        <taxon>Actinomycetota</taxon>
        <taxon>Actinomycetes</taxon>
        <taxon>Mycobacteriales</taxon>
        <taxon>Mycobacteriaceae</taxon>
        <taxon>Mycolicibacterium</taxon>
    </lineage>
</organism>
<evidence type="ECO:0000313" key="3">
    <source>
        <dbReference type="EMBL" id="ODQ86971.1"/>
    </source>
</evidence>
<gene>
    <name evidence="3" type="ORF">BHQ17_19280</name>
</gene>
<dbReference type="InterPro" id="IPR011234">
    <property type="entry name" value="Fumarylacetoacetase-like_C"/>
</dbReference>